<evidence type="ECO:0000313" key="2">
    <source>
        <dbReference type="EMBL" id="KAK1426832.1"/>
    </source>
</evidence>
<accession>A0AAD8KPT8</accession>
<keyword evidence="3" id="KW-1185">Reference proteome</keyword>
<dbReference type="AlphaFoldDB" id="A0AAD8KPT8"/>
<comment type="caution">
    <text evidence="2">The sequence shown here is derived from an EMBL/GenBank/DDBJ whole genome shotgun (WGS) entry which is preliminary data.</text>
</comment>
<organism evidence="2 3">
    <name type="scientific">Tagetes erecta</name>
    <name type="common">African marigold</name>
    <dbReference type="NCBI Taxonomy" id="13708"/>
    <lineage>
        <taxon>Eukaryota</taxon>
        <taxon>Viridiplantae</taxon>
        <taxon>Streptophyta</taxon>
        <taxon>Embryophyta</taxon>
        <taxon>Tracheophyta</taxon>
        <taxon>Spermatophyta</taxon>
        <taxon>Magnoliopsida</taxon>
        <taxon>eudicotyledons</taxon>
        <taxon>Gunneridae</taxon>
        <taxon>Pentapetalae</taxon>
        <taxon>asterids</taxon>
        <taxon>campanulids</taxon>
        <taxon>Asterales</taxon>
        <taxon>Asteraceae</taxon>
        <taxon>Asteroideae</taxon>
        <taxon>Heliantheae alliance</taxon>
        <taxon>Tageteae</taxon>
        <taxon>Tagetes</taxon>
    </lineage>
</organism>
<dbReference type="PANTHER" id="PTHR33870:SF4">
    <property type="entry name" value="CARDIOMYOPATHY-ASSOCIATED PROTEIN"/>
    <property type="match status" value="1"/>
</dbReference>
<protein>
    <submittedName>
        <fullName evidence="2">Uncharacterized protein</fullName>
    </submittedName>
</protein>
<proteinExistence type="predicted"/>
<gene>
    <name evidence="2" type="ORF">QVD17_15512</name>
</gene>
<name>A0AAD8KPT8_TARER</name>
<reference evidence="2" key="1">
    <citation type="journal article" date="2023" name="bioRxiv">
        <title>Improved chromosome-level genome assembly for marigold (Tagetes erecta).</title>
        <authorList>
            <person name="Jiang F."/>
            <person name="Yuan L."/>
            <person name="Wang S."/>
            <person name="Wang H."/>
            <person name="Xu D."/>
            <person name="Wang A."/>
            <person name="Fan W."/>
        </authorList>
    </citation>
    <scope>NUCLEOTIDE SEQUENCE</scope>
    <source>
        <strain evidence="2">WSJ</strain>
        <tissue evidence="2">Leaf</tissue>
    </source>
</reference>
<evidence type="ECO:0000256" key="1">
    <source>
        <dbReference type="SAM" id="MobiDB-lite"/>
    </source>
</evidence>
<feature type="compositionally biased region" description="Low complexity" evidence="1">
    <location>
        <begin position="369"/>
        <end position="379"/>
    </location>
</feature>
<sequence length="522" mass="58604">MFFPLVFTLLSYCFPVVGIASLVYRIVIGTGRQTVKNAGSRSKTWKELWFRRSVYGVHVPKQHNESSLMQDPPGVCENARETRAKSFNDMNAKDKDVLSTVVNDSLVDKKASNEVMPVDHYRLDEKYRKCSLDDSKVKIQETLDDHHDLDDDDNEKRLMDLGISEADRTKRLEGLMERRRSRTLAKFQMIRHAIGVGVGNNSCGQISSLHIPKKNPFLFKDSGGLNSPGSAPTYMIKNNPFDLPYDPHEEKPILTGDSFEDEFMAAHQKEPVFCRHESPSLEDFAPPESTSDTHETYFDTEFAIKQLRRLGTSKLANKEDDNKQPQEKCLMTNLVNDDNHAIEEGESSEKVANVVDHTKEHDVDHDIVSSDQSASSSCSSEDEPIRRPNKEAILHCLSMSRMRVMSQGKSLLRNAESFDCGPSALFDKSKTDSCFFGSNKRIHYGSTNSFASDMQVEVSEVGSPTSTNLSSIDEEGKCSLLNSTDPSEMDQNEVRLRDIDEASEQGTTASGFSKQALDNEDR</sequence>
<dbReference type="PANTHER" id="PTHR33870">
    <property type="entry name" value="CARDIOMYOPATHY-ASSOCIATED PROTEIN"/>
    <property type="match status" value="1"/>
</dbReference>
<feature type="region of interest" description="Disordered" evidence="1">
    <location>
        <begin position="360"/>
        <end position="385"/>
    </location>
</feature>
<feature type="compositionally biased region" description="Polar residues" evidence="1">
    <location>
        <begin position="504"/>
        <end position="513"/>
    </location>
</feature>
<evidence type="ECO:0000313" key="3">
    <source>
        <dbReference type="Proteomes" id="UP001229421"/>
    </source>
</evidence>
<dbReference type="EMBL" id="JAUHHV010000004">
    <property type="protein sequence ID" value="KAK1426832.1"/>
    <property type="molecule type" value="Genomic_DNA"/>
</dbReference>
<feature type="region of interest" description="Disordered" evidence="1">
    <location>
        <begin position="461"/>
        <end position="522"/>
    </location>
</feature>
<feature type="compositionally biased region" description="Polar residues" evidence="1">
    <location>
        <begin position="462"/>
        <end position="471"/>
    </location>
</feature>
<dbReference type="Proteomes" id="UP001229421">
    <property type="component" value="Unassembled WGS sequence"/>
</dbReference>